<evidence type="ECO:0000259" key="2">
    <source>
        <dbReference type="PROSITE" id="PS50119"/>
    </source>
</evidence>
<feature type="domain" description="B box-type" evidence="2">
    <location>
        <begin position="3"/>
        <end position="54"/>
    </location>
</feature>
<proteinExistence type="predicted"/>
<evidence type="ECO:0000313" key="4">
    <source>
        <dbReference type="Proteomes" id="UP000004947"/>
    </source>
</evidence>
<keyword evidence="1" id="KW-1133">Transmembrane helix</keyword>
<feature type="transmembrane region" description="Helical" evidence="1">
    <location>
        <begin position="66"/>
        <end position="85"/>
    </location>
</feature>
<accession>A6DGP7</accession>
<evidence type="ECO:0000313" key="3">
    <source>
        <dbReference type="EMBL" id="EDM29364.1"/>
    </source>
</evidence>
<dbReference type="GO" id="GO:0008270">
    <property type="term" value="F:zinc ion binding"/>
    <property type="evidence" value="ECO:0007669"/>
    <property type="project" value="InterPro"/>
</dbReference>
<dbReference type="AlphaFoldDB" id="A6DGP7"/>
<dbReference type="Proteomes" id="UP000004947">
    <property type="component" value="Unassembled WGS sequence"/>
</dbReference>
<comment type="caution">
    <text evidence="3">The sequence shown here is derived from an EMBL/GenBank/DDBJ whole genome shotgun (WGS) entry which is preliminary data.</text>
</comment>
<dbReference type="InterPro" id="IPR000315">
    <property type="entry name" value="Znf_B-box"/>
</dbReference>
<reference evidence="3 4" key="1">
    <citation type="journal article" date="2010" name="J. Bacteriol.">
        <title>Genome sequence of Lentisphaera araneosa HTCC2155T, the type species of the order Lentisphaerales in the phylum Lentisphaerae.</title>
        <authorList>
            <person name="Thrash J.C."/>
            <person name="Cho J.C."/>
            <person name="Vergin K.L."/>
            <person name="Morris R.M."/>
            <person name="Giovannoni S.J."/>
        </authorList>
    </citation>
    <scope>NUCLEOTIDE SEQUENCE [LARGE SCALE GENOMIC DNA]</scope>
    <source>
        <strain evidence="3 4">HTCC2155</strain>
    </source>
</reference>
<keyword evidence="4" id="KW-1185">Reference proteome</keyword>
<dbReference type="OrthoDB" id="82335at2"/>
<keyword evidence="1" id="KW-0812">Transmembrane</keyword>
<protein>
    <recommendedName>
        <fullName evidence="2">B box-type domain-containing protein</fullName>
    </recommendedName>
</protein>
<dbReference type="RefSeq" id="WP_007277084.1">
    <property type="nucleotide sequence ID" value="NZ_ABCK01000002.1"/>
</dbReference>
<sequence>MSVADKVCLNHTDREAAFLCLSCRKPVCDECTIALDGSHFCSTKCAEGHARTNANMEVYRGQQKGGFISLIIKLAIIGVILYFGWQYKEQIMNMVNKA</sequence>
<dbReference type="Gene3D" id="2.30.170.10">
    <property type="match status" value="1"/>
</dbReference>
<name>A6DGP7_9BACT</name>
<organism evidence="3 4">
    <name type="scientific">Lentisphaera araneosa HTCC2155</name>
    <dbReference type="NCBI Taxonomy" id="313628"/>
    <lineage>
        <taxon>Bacteria</taxon>
        <taxon>Pseudomonadati</taxon>
        <taxon>Lentisphaerota</taxon>
        <taxon>Lentisphaeria</taxon>
        <taxon>Lentisphaerales</taxon>
        <taxon>Lentisphaeraceae</taxon>
        <taxon>Lentisphaera</taxon>
    </lineage>
</organism>
<dbReference type="EMBL" id="ABCK01000002">
    <property type="protein sequence ID" value="EDM29364.1"/>
    <property type="molecule type" value="Genomic_DNA"/>
</dbReference>
<gene>
    <name evidence="3" type="ORF">LNTAR_23279</name>
</gene>
<keyword evidence="1" id="KW-0472">Membrane</keyword>
<dbReference type="SUPFAM" id="SSF57845">
    <property type="entry name" value="B-box zinc-binding domain"/>
    <property type="match status" value="1"/>
</dbReference>
<dbReference type="PROSITE" id="PS50119">
    <property type="entry name" value="ZF_BBOX"/>
    <property type="match status" value="1"/>
</dbReference>
<evidence type="ECO:0000256" key="1">
    <source>
        <dbReference type="SAM" id="Phobius"/>
    </source>
</evidence>